<dbReference type="InterPro" id="IPR006311">
    <property type="entry name" value="TAT_signal"/>
</dbReference>
<dbReference type="Proteomes" id="UP000229030">
    <property type="component" value="Unassembled WGS sequence"/>
</dbReference>
<dbReference type="InterPro" id="IPR029058">
    <property type="entry name" value="AB_hydrolase_fold"/>
</dbReference>
<gene>
    <name evidence="1" type="ORF">COS21_03280</name>
</gene>
<accession>A0A2M7DD77</accession>
<protein>
    <submittedName>
        <fullName evidence="1">Uncharacterized protein</fullName>
    </submittedName>
</protein>
<name>A0A2M7DD77_9BACT</name>
<dbReference type="InterPro" id="IPR019546">
    <property type="entry name" value="TAT_signal_bac_arc"/>
</dbReference>
<dbReference type="EMBL" id="PETV01000087">
    <property type="protein sequence ID" value="PIV46820.1"/>
    <property type="molecule type" value="Genomic_DNA"/>
</dbReference>
<evidence type="ECO:0000313" key="2">
    <source>
        <dbReference type="Proteomes" id="UP000229030"/>
    </source>
</evidence>
<evidence type="ECO:0000313" key="1">
    <source>
        <dbReference type="EMBL" id="PIV46820.1"/>
    </source>
</evidence>
<organism evidence="1 2">
    <name type="scientific">bacterium (Candidatus Gribaldobacteria) CG02_land_8_20_14_3_00_41_15</name>
    <dbReference type="NCBI Taxonomy" id="2014270"/>
    <lineage>
        <taxon>Bacteria</taxon>
        <taxon>Candidatus Gribaldobacteria</taxon>
    </lineage>
</organism>
<proteinExistence type="predicted"/>
<comment type="caution">
    <text evidence="1">The sequence shown here is derived from an EMBL/GenBank/DDBJ whole genome shotgun (WGS) entry which is preliminary data.</text>
</comment>
<dbReference type="AlphaFoldDB" id="A0A2M7DD77"/>
<dbReference type="PROSITE" id="PS51318">
    <property type="entry name" value="TAT"/>
    <property type="match status" value="1"/>
</dbReference>
<dbReference type="SUPFAM" id="SSF53474">
    <property type="entry name" value="alpha/beta-Hydrolases"/>
    <property type="match status" value="1"/>
</dbReference>
<sequence>MPDGNQSPDIKGILSRRDFLKLVGVGIGGFGLWRLGEGIVKAINAAGQESETRFKTADLNSEQQEFLRGSVVERLFLPPQPEEIEAGYAYFTDTKFEVEKPGIGSGVYQRFFLKTPDRLSGIAAAAISPEKLGLGEISWFLTGTPPGSFNSDNVNSHRSLEYVGFTKLDAPGIELGEPNQSGFESYSPDYLGSGFKSMHGKGLAASGLLRLLTEGKFGINIPAGRFLELAGYSGGANAALVVGSHYPERLVKLLTFSSSYDMFHEEFKNRCLSAISQGFRQGNVLFWGGEEFFGKAVEAAKSTDPIVRESFLKQDLTKMRKLMLRLSPYYWIEKVTPNSFVWEIAHGRLDDVAPFSQAEQLIRKLVELGWNKDHLRIFVHDGGHGSVLGGEMIDPQSFVQK</sequence>
<dbReference type="Gene3D" id="3.40.50.1820">
    <property type="entry name" value="alpha/beta hydrolase"/>
    <property type="match status" value="1"/>
</dbReference>
<dbReference type="NCBIfam" id="TIGR01409">
    <property type="entry name" value="TAT_signal_seq"/>
    <property type="match status" value="1"/>
</dbReference>
<reference evidence="2" key="1">
    <citation type="submission" date="2017-09" db="EMBL/GenBank/DDBJ databases">
        <title>Depth-based differentiation of microbial function through sediment-hosted aquifers and enrichment of novel symbionts in the deep terrestrial subsurface.</title>
        <authorList>
            <person name="Probst A.J."/>
            <person name="Ladd B."/>
            <person name="Jarett J.K."/>
            <person name="Geller-Mcgrath D.E."/>
            <person name="Sieber C.M.K."/>
            <person name="Emerson J.B."/>
            <person name="Anantharaman K."/>
            <person name="Thomas B.C."/>
            <person name="Malmstrom R."/>
            <person name="Stieglmeier M."/>
            <person name="Klingl A."/>
            <person name="Woyke T."/>
            <person name="Ryan C.M."/>
            <person name="Banfield J.F."/>
        </authorList>
    </citation>
    <scope>NUCLEOTIDE SEQUENCE [LARGE SCALE GENOMIC DNA]</scope>
</reference>